<feature type="domain" description="Mur ligase C-terminal" evidence="15">
    <location>
        <begin position="327"/>
        <end position="454"/>
    </location>
</feature>
<comment type="caution">
    <text evidence="17">The sequence shown here is derived from an EMBL/GenBank/DDBJ whole genome shotgun (WGS) entry which is preliminary data.</text>
</comment>
<feature type="modified residue" description="N6-carboxylysine" evidence="12">
    <location>
        <position position="217"/>
    </location>
</feature>
<feature type="binding site" evidence="12">
    <location>
        <begin position="106"/>
        <end position="112"/>
    </location>
    <ligand>
        <name>ATP</name>
        <dbReference type="ChEBI" id="CHEBI:30616"/>
    </ligand>
</feature>
<feature type="binding site" evidence="12">
    <location>
        <position position="183"/>
    </location>
    <ligand>
        <name>UDP-N-acetyl-alpha-D-muramoyl-L-alanyl-D-glutamate</name>
        <dbReference type="ChEBI" id="CHEBI:83900"/>
    </ligand>
</feature>
<keyword evidence="3 12" id="KW-0963">Cytoplasm</keyword>
<keyword evidence="5 12" id="KW-0132">Cell division</keyword>
<dbReference type="SUPFAM" id="SSF63418">
    <property type="entry name" value="MurE/MurF N-terminal domain"/>
    <property type="match status" value="1"/>
</dbReference>
<evidence type="ECO:0000256" key="2">
    <source>
        <dbReference type="ARBA" id="ARBA00005898"/>
    </source>
</evidence>
<sequence length="494" mass="53659">MLLSALLTDLTYTGDYPSVEISDIIIDSRRVKPGCAFVCLRGSAVDSHQYAAQAAKDGAAVIFAEYPVEADAPVLLVPDTRRALALLSAAFFGHPARRLTTIGITGTKGKTTTSYMIRSILEAAGHKVGMIGTIGVVIDGKTIPINNTTPESYDVQRYLKEMADAGCDFCVMEVSSIGLKGHRVDGMTFDVGLFTNFSPDHIGGSEHRDMEEYLYCKSLLFRQCRTGVVNIDDENCEGVLAGHTCQVETYGFSERAQLRAADDHLISEPGYLGAGFTVSGALTGTLRVCIPGTFSVYNALAAAAVCRLFDITLSQIQQGLDTVKVKGRVEPVPVPGNYTLLIDYAHNAVSMENILGTLSEYHPKHLICLFGAGGNRPKIRRYEMGEVCGHMADLSVITADNSRFENVMDIIADIKTGMAKTTGKYVVIPDRRDAIRYCIENAQDGDIIVLAGKGHEDYQEIAGVKHHFDEREVIAEILQTHGTLPPVQPEEESL</sequence>
<dbReference type="GO" id="GO:0004326">
    <property type="term" value="F:tetrahydrofolylpolyglutamate synthase activity"/>
    <property type="evidence" value="ECO:0007669"/>
    <property type="project" value="InterPro"/>
</dbReference>
<dbReference type="GO" id="GO:0005524">
    <property type="term" value="F:ATP binding"/>
    <property type="evidence" value="ECO:0007669"/>
    <property type="project" value="UniProtKB-UniRule"/>
</dbReference>
<evidence type="ECO:0000256" key="12">
    <source>
        <dbReference type="HAMAP-Rule" id="MF_00208"/>
    </source>
</evidence>
<dbReference type="InterPro" id="IPR013221">
    <property type="entry name" value="Mur_ligase_cen"/>
</dbReference>
<dbReference type="EC" id="6.3.2.-" evidence="12"/>
<dbReference type="Proteomes" id="UP000651482">
    <property type="component" value="Unassembled WGS sequence"/>
</dbReference>
<dbReference type="AlphaFoldDB" id="A0A926DA63"/>
<reference evidence="17" key="1">
    <citation type="submission" date="2020-08" db="EMBL/GenBank/DDBJ databases">
        <title>Genome public.</title>
        <authorList>
            <person name="Liu C."/>
            <person name="Sun Q."/>
        </authorList>
    </citation>
    <scope>NUCLEOTIDE SEQUENCE</scope>
    <source>
        <strain evidence="17">NSJ-40</strain>
    </source>
</reference>
<dbReference type="PANTHER" id="PTHR23135:SF4">
    <property type="entry name" value="UDP-N-ACETYLMURAMOYL-L-ALANYL-D-GLUTAMATE--2,6-DIAMINOPIMELATE LIGASE MURE HOMOLOG, CHLOROPLASTIC"/>
    <property type="match status" value="1"/>
</dbReference>
<keyword evidence="12" id="KW-0460">Magnesium</keyword>
<dbReference type="InterPro" id="IPR005761">
    <property type="entry name" value="UDP-N-AcMur-Glu-dNH2Pim_ligase"/>
</dbReference>
<evidence type="ECO:0000256" key="3">
    <source>
        <dbReference type="ARBA" id="ARBA00022490"/>
    </source>
</evidence>
<keyword evidence="9 12" id="KW-0573">Peptidoglycan synthesis</keyword>
<dbReference type="GO" id="GO:0071555">
    <property type="term" value="P:cell wall organization"/>
    <property type="evidence" value="ECO:0007669"/>
    <property type="project" value="UniProtKB-KW"/>
</dbReference>
<keyword evidence="6 12" id="KW-0547">Nucleotide-binding</keyword>
<dbReference type="SUPFAM" id="SSF53623">
    <property type="entry name" value="MurD-like peptide ligases, catalytic domain"/>
    <property type="match status" value="1"/>
</dbReference>
<organism evidence="17 18">
    <name type="scientific">Yeguia hominis</name>
    <dbReference type="NCBI Taxonomy" id="2763662"/>
    <lineage>
        <taxon>Bacteria</taxon>
        <taxon>Bacillati</taxon>
        <taxon>Bacillota</taxon>
        <taxon>Clostridia</taxon>
        <taxon>Eubacteriales</taxon>
        <taxon>Yeguiaceae</taxon>
        <taxon>Yeguia</taxon>
    </lineage>
</organism>
<gene>
    <name evidence="12" type="primary">murE</name>
    <name evidence="17" type="ORF">IAG03_09240</name>
</gene>
<evidence type="ECO:0000256" key="8">
    <source>
        <dbReference type="ARBA" id="ARBA00022960"/>
    </source>
</evidence>
<feature type="domain" description="Mur ligase central" evidence="16">
    <location>
        <begin position="104"/>
        <end position="306"/>
    </location>
</feature>
<dbReference type="HAMAP" id="MF_00208">
    <property type="entry name" value="MurE"/>
    <property type="match status" value="1"/>
</dbReference>
<dbReference type="GO" id="GO:0000287">
    <property type="term" value="F:magnesium ion binding"/>
    <property type="evidence" value="ECO:0007669"/>
    <property type="project" value="UniProtKB-UniRule"/>
</dbReference>
<evidence type="ECO:0000256" key="13">
    <source>
        <dbReference type="RuleBase" id="RU004135"/>
    </source>
</evidence>
<dbReference type="NCBIfam" id="TIGR01085">
    <property type="entry name" value="murE"/>
    <property type="match status" value="1"/>
</dbReference>
<dbReference type="Gene3D" id="3.90.190.20">
    <property type="entry name" value="Mur ligase, C-terminal domain"/>
    <property type="match status" value="1"/>
</dbReference>
<dbReference type="Pfam" id="PF02875">
    <property type="entry name" value="Mur_ligase_C"/>
    <property type="match status" value="1"/>
</dbReference>
<dbReference type="InterPro" id="IPR036615">
    <property type="entry name" value="Mur_ligase_C_dom_sf"/>
</dbReference>
<dbReference type="GO" id="GO:0051301">
    <property type="term" value="P:cell division"/>
    <property type="evidence" value="ECO:0007669"/>
    <property type="project" value="UniProtKB-KW"/>
</dbReference>
<dbReference type="Gene3D" id="3.40.1190.10">
    <property type="entry name" value="Mur-like, catalytic domain"/>
    <property type="match status" value="1"/>
</dbReference>
<dbReference type="PANTHER" id="PTHR23135">
    <property type="entry name" value="MUR LIGASE FAMILY MEMBER"/>
    <property type="match status" value="1"/>
</dbReference>
<comment type="similarity">
    <text evidence="2 12">Belongs to the MurCDEF family. MurE subfamily.</text>
</comment>
<feature type="domain" description="Mur ligase N-terminal catalytic" evidence="14">
    <location>
        <begin position="21"/>
        <end position="91"/>
    </location>
</feature>
<dbReference type="InterPro" id="IPR004101">
    <property type="entry name" value="Mur_ligase_C"/>
</dbReference>
<evidence type="ECO:0000259" key="14">
    <source>
        <dbReference type="Pfam" id="PF01225"/>
    </source>
</evidence>
<keyword evidence="10 12" id="KW-0131">Cell cycle</keyword>
<evidence type="ECO:0000256" key="6">
    <source>
        <dbReference type="ARBA" id="ARBA00022741"/>
    </source>
</evidence>
<comment type="cofactor">
    <cofactor evidence="12">
        <name>Mg(2+)</name>
        <dbReference type="ChEBI" id="CHEBI:18420"/>
    </cofactor>
</comment>
<evidence type="ECO:0000256" key="9">
    <source>
        <dbReference type="ARBA" id="ARBA00022984"/>
    </source>
</evidence>
<dbReference type="InterPro" id="IPR035911">
    <property type="entry name" value="MurE/MurF_N"/>
</dbReference>
<dbReference type="GO" id="GO:0009252">
    <property type="term" value="P:peptidoglycan biosynthetic process"/>
    <property type="evidence" value="ECO:0007669"/>
    <property type="project" value="UniProtKB-UniRule"/>
</dbReference>
<dbReference type="Pfam" id="PF08245">
    <property type="entry name" value="Mur_ligase_M"/>
    <property type="match status" value="1"/>
</dbReference>
<name>A0A926DA63_9FIRM</name>
<evidence type="ECO:0000256" key="1">
    <source>
        <dbReference type="ARBA" id="ARBA00004752"/>
    </source>
</evidence>
<dbReference type="SUPFAM" id="SSF53244">
    <property type="entry name" value="MurD-like peptide ligases, peptide-binding domain"/>
    <property type="match status" value="1"/>
</dbReference>
<evidence type="ECO:0000256" key="11">
    <source>
        <dbReference type="ARBA" id="ARBA00023316"/>
    </source>
</evidence>
<accession>A0A926DA63</accession>
<dbReference type="Gene3D" id="3.40.1390.10">
    <property type="entry name" value="MurE/MurF, N-terminal domain"/>
    <property type="match status" value="1"/>
</dbReference>
<feature type="binding site" evidence="12">
    <location>
        <begin position="148"/>
        <end position="149"/>
    </location>
    <ligand>
        <name>UDP-N-acetyl-alpha-D-muramoyl-L-alanyl-D-glutamate</name>
        <dbReference type="ChEBI" id="CHEBI:83900"/>
    </ligand>
</feature>
<feature type="binding site" evidence="12">
    <location>
        <position position="28"/>
    </location>
    <ligand>
        <name>UDP-N-acetyl-alpha-D-muramoyl-L-alanyl-D-glutamate</name>
        <dbReference type="ChEBI" id="CHEBI:83900"/>
    </ligand>
</feature>
<keyword evidence="4 12" id="KW-0436">Ligase</keyword>
<comment type="caution">
    <text evidence="12">Lacks conserved residue(s) required for the propagation of feature annotation.</text>
</comment>
<evidence type="ECO:0000256" key="10">
    <source>
        <dbReference type="ARBA" id="ARBA00023306"/>
    </source>
</evidence>
<dbReference type="InterPro" id="IPR036565">
    <property type="entry name" value="Mur-like_cat_sf"/>
</dbReference>
<evidence type="ECO:0000259" key="16">
    <source>
        <dbReference type="Pfam" id="PF08245"/>
    </source>
</evidence>
<keyword evidence="8 12" id="KW-0133">Cell shape</keyword>
<proteinExistence type="inferred from homology"/>
<dbReference type="EMBL" id="JACRSN010000013">
    <property type="protein sequence ID" value="MBC8534172.1"/>
    <property type="molecule type" value="Genomic_DNA"/>
</dbReference>
<protein>
    <recommendedName>
        <fullName evidence="12">UDP-N-acetylmuramyl-tripeptide synthetase</fullName>
        <ecNumber evidence="12">6.3.2.-</ecNumber>
    </recommendedName>
    <alternativeName>
        <fullName evidence="12">UDP-MurNAc-tripeptide synthetase</fullName>
    </alternativeName>
</protein>
<comment type="subcellular location">
    <subcellularLocation>
        <location evidence="12 13">Cytoplasm</location>
    </subcellularLocation>
</comment>
<evidence type="ECO:0000259" key="15">
    <source>
        <dbReference type="Pfam" id="PF02875"/>
    </source>
</evidence>
<comment type="function">
    <text evidence="12">Catalyzes the addition of an amino acid to the nucleotide precursor UDP-N-acetylmuramoyl-L-alanyl-D-glutamate (UMAG) in the biosynthesis of bacterial cell-wall peptidoglycan.</text>
</comment>
<keyword evidence="18" id="KW-1185">Reference proteome</keyword>
<dbReference type="InterPro" id="IPR000713">
    <property type="entry name" value="Mur_ligase_N"/>
</dbReference>
<dbReference type="NCBIfam" id="NF001126">
    <property type="entry name" value="PRK00139.1-4"/>
    <property type="match status" value="1"/>
</dbReference>
<dbReference type="GO" id="GO:0008360">
    <property type="term" value="P:regulation of cell shape"/>
    <property type="evidence" value="ECO:0007669"/>
    <property type="project" value="UniProtKB-KW"/>
</dbReference>
<dbReference type="Pfam" id="PF01225">
    <property type="entry name" value="Mur_ligase"/>
    <property type="match status" value="1"/>
</dbReference>
<evidence type="ECO:0000256" key="5">
    <source>
        <dbReference type="ARBA" id="ARBA00022618"/>
    </source>
</evidence>
<dbReference type="InterPro" id="IPR018109">
    <property type="entry name" value="Folylpolyglutamate_synth_CS"/>
</dbReference>
<feature type="binding site" evidence="12">
    <location>
        <position position="147"/>
    </location>
    <ligand>
        <name>UDP-N-acetyl-alpha-D-muramoyl-L-alanyl-D-glutamate</name>
        <dbReference type="ChEBI" id="CHEBI:83900"/>
    </ligand>
</feature>
<comment type="pathway">
    <text evidence="1 12 13">Cell wall biogenesis; peptidoglycan biosynthesis.</text>
</comment>
<dbReference type="RefSeq" id="WP_249319833.1">
    <property type="nucleotide sequence ID" value="NZ_JACRSN010000013.1"/>
</dbReference>
<dbReference type="PROSITE" id="PS01011">
    <property type="entry name" value="FOLYLPOLYGLU_SYNT_1"/>
    <property type="match status" value="1"/>
</dbReference>
<keyword evidence="11 12" id="KW-0961">Cell wall biogenesis/degradation</keyword>
<evidence type="ECO:0000313" key="18">
    <source>
        <dbReference type="Proteomes" id="UP000651482"/>
    </source>
</evidence>
<dbReference type="GO" id="GO:0005737">
    <property type="term" value="C:cytoplasm"/>
    <property type="evidence" value="ECO:0007669"/>
    <property type="project" value="UniProtKB-SubCell"/>
</dbReference>
<evidence type="ECO:0000256" key="7">
    <source>
        <dbReference type="ARBA" id="ARBA00022840"/>
    </source>
</evidence>
<keyword evidence="7 12" id="KW-0067">ATP-binding</keyword>
<comment type="PTM">
    <text evidence="12">Carboxylation is probably crucial for Mg(2+) binding and, consequently, for the gamma-phosphate positioning of ATP.</text>
</comment>
<evidence type="ECO:0000256" key="4">
    <source>
        <dbReference type="ARBA" id="ARBA00022598"/>
    </source>
</evidence>
<feature type="binding site" evidence="12">
    <location>
        <position position="175"/>
    </location>
    <ligand>
        <name>UDP-N-acetyl-alpha-D-muramoyl-L-alanyl-D-glutamate</name>
        <dbReference type="ChEBI" id="CHEBI:83900"/>
    </ligand>
</feature>
<evidence type="ECO:0000313" key="17">
    <source>
        <dbReference type="EMBL" id="MBC8534172.1"/>
    </source>
</evidence>